<comment type="caution">
    <text evidence="2">The sequence shown here is derived from an EMBL/GenBank/DDBJ whole genome shotgun (WGS) entry which is preliminary data.</text>
</comment>
<evidence type="ECO:0000313" key="3">
    <source>
        <dbReference type="Proteomes" id="UP000824176"/>
    </source>
</evidence>
<reference evidence="2" key="1">
    <citation type="journal article" date="2021" name="PeerJ">
        <title>Extensive microbial diversity within the chicken gut microbiome revealed by metagenomics and culture.</title>
        <authorList>
            <person name="Gilroy R."/>
            <person name="Ravi A."/>
            <person name="Getino M."/>
            <person name="Pursley I."/>
            <person name="Horton D.L."/>
            <person name="Alikhan N.F."/>
            <person name="Baker D."/>
            <person name="Gharbi K."/>
            <person name="Hall N."/>
            <person name="Watson M."/>
            <person name="Adriaenssens E.M."/>
            <person name="Foster-Nyarko E."/>
            <person name="Jarju S."/>
            <person name="Secka A."/>
            <person name="Antonio M."/>
            <person name="Oren A."/>
            <person name="Chaudhuri R.R."/>
            <person name="La Ragione R."/>
            <person name="Hildebrand F."/>
            <person name="Pallen M.J."/>
        </authorList>
    </citation>
    <scope>NUCLEOTIDE SEQUENCE</scope>
    <source>
        <strain evidence="2">ChiW4-1371</strain>
    </source>
</reference>
<keyword evidence="1" id="KW-0472">Membrane</keyword>
<feature type="transmembrane region" description="Helical" evidence="1">
    <location>
        <begin position="17"/>
        <end position="37"/>
    </location>
</feature>
<feature type="transmembrane region" description="Helical" evidence="1">
    <location>
        <begin position="43"/>
        <end position="62"/>
    </location>
</feature>
<name>A0A9D2KBW1_9BACT</name>
<sequence length="133" mass="15561">MKTENNNIIFTVLNKNLLYTLGIIWVISIIMVILFFTKIKAELIVLGLPFVFFLFVLPIFMIGMRNKIIYRFTIDELQFRGTNPLNIKWKDIKSFNIDNSNITLKLNNNTELNLPVLSFDINELEKALSLYVK</sequence>
<keyword evidence="1" id="KW-0812">Transmembrane</keyword>
<dbReference type="AlphaFoldDB" id="A0A9D2KBW1"/>
<protein>
    <submittedName>
        <fullName evidence="2">Uncharacterized protein</fullName>
    </submittedName>
</protein>
<organism evidence="2 3">
    <name type="scientific">Candidatus Mucispirillum faecigallinarum</name>
    <dbReference type="NCBI Taxonomy" id="2838699"/>
    <lineage>
        <taxon>Bacteria</taxon>
        <taxon>Pseudomonadati</taxon>
        <taxon>Deferribacterota</taxon>
        <taxon>Deferribacteres</taxon>
        <taxon>Deferribacterales</taxon>
        <taxon>Mucispirillaceae</taxon>
        <taxon>Mucispirillum</taxon>
    </lineage>
</organism>
<proteinExistence type="predicted"/>
<accession>A0A9D2KBW1</accession>
<reference evidence="2" key="2">
    <citation type="submission" date="2021-04" db="EMBL/GenBank/DDBJ databases">
        <authorList>
            <person name="Gilroy R."/>
        </authorList>
    </citation>
    <scope>NUCLEOTIDE SEQUENCE</scope>
    <source>
        <strain evidence="2">ChiW4-1371</strain>
    </source>
</reference>
<evidence type="ECO:0000313" key="2">
    <source>
        <dbReference type="EMBL" id="HIZ90215.1"/>
    </source>
</evidence>
<evidence type="ECO:0000256" key="1">
    <source>
        <dbReference type="SAM" id="Phobius"/>
    </source>
</evidence>
<keyword evidence="1" id="KW-1133">Transmembrane helix</keyword>
<dbReference type="Proteomes" id="UP000824176">
    <property type="component" value="Unassembled WGS sequence"/>
</dbReference>
<gene>
    <name evidence="2" type="ORF">H9804_09725</name>
</gene>
<dbReference type="EMBL" id="DXAQ01000145">
    <property type="protein sequence ID" value="HIZ90215.1"/>
    <property type="molecule type" value="Genomic_DNA"/>
</dbReference>